<proteinExistence type="predicted"/>
<dbReference type="EMBL" id="JAINUG010002724">
    <property type="protein sequence ID" value="KAJ8347423.1"/>
    <property type="molecule type" value="Genomic_DNA"/>
</dbReference>
<protein>
    <submittedName>
        <fullName evidence="2">Uncharacterized protein</fullName>
    </submittedName>
</protein>
<comment type="caution">
    <text evidence="2">The sequence shown here is derived from an EMBL/GenBank/DDBJ whole genome shotgun (WGS) entry which is preliminary data.</text>
</comment>
<dbReference type="AlphaFoldDB" id="A0AAD7VWW2"/>
<evidence type="ECO:0000313" key="3">
    <source>
        <dbReference type="Proteomes" id="UP001221898"/>
    </source>
</evidence>
<sequence length="135" mass="14471">VNGMDTACPHVRGEVREPEDTAAPEMAEGAARGPDDRIRGARQDNPWRRAPTTNTPNGGGDIIPGGWGGVASVERLCQPSRIMFRAYYTKRIKRHRTGGGPLGDAVLLIVPGPVIGGLGVKRRSSLPVFSLQTIY</sequence>
<evidence type="ECO:0000256" key="1">
    <source>
        <dbReference type="SAM" id="MobiDB-lite"/>
    </source>
</evidence>
<keyword evidence="3" id="KW-1185">Reference proteome</keyword>
<evidence type="ECO:0000313" key="2">
    <source>
        <dbReference type="EMBL" id="KAJ8347423.1"/>
    </source>
</evidence>
<organism evidence="2 3">
    <name type="scientific">Aldrovandia affinis</name>
    <dbReference type="NCBI Taxonomy" id="143900"/>
    <lineage>
        <taxon>Eukaryota</taxon>
        <taxon>Metazoa</taxon>
        <taxon>Chordata</taxon>
        <taxon>Craniata</taxon>
        <taxon>Vertebrata</taxon>
        <taxon>Euteleostomi</taxon>
        <taxon>Actinopterygii</taxon>
        <taxon>Neopterygii</taxon>
        <taxon>Teleostei</taxon>
        <taxon>Notacanthiformes</taxon>
        <taxon>Halosauridae</taxon>
        <taxon>Aldrovandia</taxon>
    </lineage>
</organism>
<feature type="compositionally biased region" description="Basic and acidic residues" evidence="1">
    <location>
        <begin position="33"/>
        <end position="47"/>
    </location>
</feature>
<gene>
    <name evidence="2" type="ORF">AAFF_G00205730</name>
</gene>
<feature type="non-terminal residue" evidence="2">
    <location>
        <position position="1"/>
    </location>
</feature>
<reference evidence="2" key="1">
    <citation type="journal article" date="2023" name="Science">
        <title>Genome structures resolve the early diversification of teleost fishes.</title>
        <authorList>
            <person name="Parey E."/>
            <person name="Louis A."/>
            <person name="Montfort J."/>
            <person name="Bouchez O."/>
            <person name="Roques C."/>
            <person name="Iampietro C."/>
            <person name="Lluch J."/>
            <person name="Castinel A."/>
            <person name="Donnadieu C."/>
            <person name="Desvignes T."/>
            <person name="Floi Bucao C."/>
            <person name="Jouanno E."/>
            <person name="Wen M."/>
            <person name="Mejri S."/>
            <person name="Dirks R."/>
            <person name="Jansen H."/>
            <person name="Henkel C."/>
            <person name="Chen W.J."/>
            <person name="Zahm M."/>
            <person name="Cabau C."/>
            <person name="Klopp C."/>
            <person name="Thompson A.W."/>
            <person name="Robinson-Rechavi M."/>
            <person name="Braasch I."/>
            <person name="Lecointre G."/>
            <person name="Bobe J."/>
            <person name="Postlethwait J.H."/>
            <person name="Berthelot C."/>
            <person name="Roest Crollius H."/>
            <person name="Guiguen Y."/>
        </authorList>
    </citation>
    <scope>NUCLEOTIDE SEQUENCE</scope>
    <source>
        <strain evidence="2">NC1722</strain>
    </source>
</reference>
<accession>A0AAD7VWW2</accession>
<dbReference type="Proteomes" id="UP001221898">
    <property type="component" value="Unassembled WGS sequence"/>
</dbReference>
<name>A0AAD7VWW2_9TELE</name>
<feature type="region of interest" description="Disordered" evidence="1">
    <location>
        <begin position="1"/>
        <end position="63"/>
    </location>
</feature>